<feature type="region of interest" description="Disordered" evidence="1">
    <location>
        <begin position="374"/>
        <end position="395"/>
    </location>
</feature>
<feature type="compositionally biased region" description="Basic and acidic residues" evidence="1">
    <location>
        <begin position="575"/>
        <end position="585"/>
    </location>
</feature>
<feature type="compositionally biased region" description="Basic and acidic residues" evidence="1">
    <location>
        <begin position="67"/>
        <end position="78"/>
    </location>
</feature>
<name>A0ABR3VAX9_HUMIN</name>
<protein>
    <submittedName>
        <fullName evidence="2">Uncharacterized protein</fullName>
    </submittedName>
</protein>
<gene>
    <name evidence="2" type="ORF">VTJ49DRAFT_2006</name>
</gene>
<organism evidence="2 3">
    <name type="scientific">Humicola insolens</name>
    <name type="common">Soft-rot fungus</name>
    <dbReference type="NCBI Taxonomy" id="85995"/>
    <lineage>
        <taxon>Eukaryota</taxon>
        <taxon>Fungi</taxon>
        <taxon>Dikarya</taxon>
        <taxon>Ascomycota</taxon>
        <taxon>Pezizomycotina</taxon>
        <taxon>Sordariomycetes</taxon>
        <taxon>Sordariomycetidae</taxon>
        <taxon>Sordariales</taxon>
        <taxon>Chaetomiaceae</taxon>
        <taxon>Mycothermus</taxon>
    </lineage>
</organism>
<feature type="compositionally biased region" description="Acidic residues" evidence="1">
    <location>
        <begin position="545"/>
        <end position="574"/>
    </location>
</feature>
<feature type="compositionally biased region" description="Acidic residues" evidence="1">
    <location>
        <begin position="517"/>
        <end position="537"/>
    </location>
</feature>
<feature type="region of interest" description="Disordered" evidence="1">
    <location>
        <begin position="67"/>
        <end position="128"/>
    </location>
</feature>
<feature type="region of interest" description="Disordered" evidence="1">
    <location>
        <begin position="209"/>
        <end position="262"/>
    </location>
</feature>
<feature type="region of interest" description="Disordered" evidence="1">
    <location>
        <begin position="510"/>
        <end position="585"/>
    </location>
</feature>
<dbReference type="Proteomes" id="UP001583172">
    <property type="component" value="Unassembled WGS sequence"/>
</dbReference>
<feature type="compositionally biased region" description="Basic and acidic residues" evidence="1">
    <location>
        <begin position="665"/>
        <end position="680"/>
    </location>
</feature>
<comment type="caution">
    <text evidence="2">The sequence shown here is derived from an EMBL/GenBank/DDBJ whole genome shotgun (WGS) entry which is preliminary data.</text>
</comment>
<proteinExistence type="predicted"/>
<feature type="compositionally biased region" description="Acidic residues" evidence="1">
    <location>
        <begin position="681"/>
        <end position="697"/>
    </location>
</feature>
<feature type="compositionally biased region" description="Polar residues" evidence="1">
    <location>
        <begin position="118"/>
        <end position="128"/>
    </location>
</feature>
<dbReference type="EMBL" id="JAZGSY010000181">
    <property type="protein sequence ID" value="KAL1838995.1"/>
    <property type="molecule type" value="Genomic_DNA"/>
</dbReference>
<evidence type="ECO:0000256" key="1">
    <source>
        <dbReference type="SAM" id="MobiDB-lite"/>
    </source>
</evidence>
<reference evidence="2 3" key="1">
    <citation type="journal article" date="2024" name="Commun. Biol.">
        <title>Comparative genomic analysis of thermophilic fungi reveals convergent evolutionary adaptations and gene losses.</title>
        <authorList>
            <person name="Steindorff A.S."/>
            <person name="Aguilar-Pontes M.V."/>
            <person name="Robinson A.J."/>
            <person name="Andreopoulos B."/>
            <person name="LaButti K."/>
            <person name="Kuo A."/>
            <person name="Mondo S."/>
            <person name="Riley R."/>
            <person name="Otillar R."/>
            <person name="Haridas S."/>
            <person name="Lipzen A."/>
            <person name="Grimwood J."/>
            <person name="Schmutz J."/>
            <person name="Clum A."/>
            <person name="Reid I.D."/>
            <person name="Moisan M.C."/>
            <person name="Butler G."/>
            <person name="Nguyen T.T.M."/>
            <person name="Dewar K."/>
            <person name="Conant G."/>
            <person name="Drula E."/>
            <person name="Henrissat B."/>
            <person name="Hansel C."/>
            <person name="Singer S."/>
            <person name="Hutchinson M.I."/>
            <person name="de Vries R.P."/>
            <person name="Natvig D.O."/>
            <person name="Powell A.J."/>
            <person name="Tsang A."/>
            <person name="Grigoriev I.V."/>
        </authorList>
    </citation>
    <scope>NUCLEOTIDE SEQUENCE [LARGE SCALE GENOMIC DNA]</scope>
    <source>
        <strain evidence="2 3">CBS 620.91</strain>
    </source>
</reference>
<feature type="region of interest" description="Disordered" evidence="1">
    <location>
        <begin position="665"/>
        <end position="698"/>
    </location>
</feature>
<keyword evidence="3" id="KW-1185">Reference proteome</keyword>
<accession>A0ABR3VAX9</accession>
<feature type="region of interest" description="Disordered" evidence="1">
    <location>
        <begin position="170"/>
        <end position="193"/>
    </location>
</feature>
<evidence type="ECO:0000313" key="3">
    <source>
        <dbReference type="Proteomes" id="UP001583172"/>
    </source>
</evidence>
<sequence length="722" mass="82251">MAYNPFQPMIKGSSYQTLLEYEQAQRTAQSRANDSEMLSRLSSSPFSSSVAKVSEWVSHQQSYFTNQEHELRGHERRQLSQQNSPQVPNGDMNHAAQWPRYGATQTGQKAKPRDPFSAPSSRSTQTTLYGRKRKAFALDEADEVVFVKEQPCISPRPVRQRDFIDLTLIDDEESKKPHRPSRDENVVIIDPPAKPLRQQLQTLILGHGQNNARQQNPPPQQNARQPKRPRQAAPEPPPGRQHPRGIPSSPGRDHRSRPPPVAVAEEEVVQAALPSIEPQTNFFTLPIEVRDKIYRLLLVSPQPIHVQHLWTKVALRPTPRRLRRGGDNSIDNTTSIDTKILSVCRQTAYEGTRVLYSENLFLYILRDATDVIKTRKTPSPTRKSPRSPVRPHHYEEGTIDLAKYGHLIRHMAIELERNRTTEVYRELMCAALEAPAHLAIHLQTLTITISPCLERGFRSLATGNDGTPDARALTVASFFDRSEGILKALQRIDVDFLRIHVHVNSDARSDNVAGADVEVDSDEEDDHGDDDDGDDEGSAYGSDVVDSEDEEEEEDDDDDHEEEDEEEESDEDDFTNPKEKPKYQHLETTIDLRYLPRHMHTLLSQGPPIGTIFAHDHLIQSRRTHLGTVAFATLTNLRRHIEDACLRPEWALKESIWEEHAAAEQRRKAQKVRSEAKFDADAYDEDSEDEDDEEEDRWLERGGRSLIISIERINGELKAYRL</sequence>
<evidence type="ECO:0000313" key="2">
    <source>
        <dbReference type="EMBL" id="KAL1838995.1"/>
    </source>
</evidence>